<protein>
    <submittedName>
        <fullName evidence="2">Uncharacterized protein</fullName>
    </submittedName>
</protein>
<feature type="compositionally biased region" description="Basic and acidic residues" evidence="1">
    <location>
        <begin position="12"/>
        <end position="22"/>
    </location>
</feature>
<dbReference type="HOGENOM" id="CLU_1663496_0_0_1"/>
<reference evidence="2 3" key="2">
    <citation type="submission" date="2018-04" db="EMBL/GenBank/DDBJ databases">
        <title>OglaRS2 (Oryza glaberrima Reference Sequence Version 2).</title>
        <authorList>
            <person name="Zhang J."/>
            <person name="Kudrna D."/>
            <person name="Lee S."/>
            <person name="Talag J."/>
            <person name="Rajasekar S."/>
            <person name="Wing R.A."/>
        </authorList>
    </citation>
    <scope>NUCLEOTIDE SEQUENCE [LARGE SCALE GENOMIC DNA]</scope>
    <source>
        <strain evidence="2 3">cv. IRGC 96717</strain>
    </source>
</reference>
<name>I1PVK4_ORYGL</name>
<reference evidence="2" key="1">
    <citation type="submission" date="2015-06" db="UniProtKB">
        <authorList>
            <consortium name="EnsemblPlants"/>
        </authorList>
    </citation>
    <scope>IDENTIFICATION</scope>
</reference>
<organism evidence="2 3">
    <name type="scientific">Oryza glaberrima</name>
    <name type="common">African rice</name>
    <dbReference type="NCBI Taxonomy" id="4538"/>
    <lineage>
        <taxon>Eukaryota</taxon>
        <taxon>Viridiplantae</taxon>
        <taxon>Streptophyta</taxon>
        <taxon>Embryophyta</taxon>
        <taxon>Tracheophyta</taxon>
        <taxon>Spermatophyta</taxon>
        <taxon>Magnoliopsida</taxon>
        <taxon>Liliopsida</taxon>
        <taxon>Poales</taxon>
        <taxon>Poaceae</taxon>
        <taxon>BOP clade</taxon>
        <taxon>Oryzoideae</taxon>
        <taxon>Oryzeae</taxon>
        <taxon>Oryzinae</taxon>
        <taxon>Oryza</taxon>
    </lineage>
</organism>
<feature type="region of interest" description="Disordered" evidence="1">
    <location>
        <begin position="138"/>
        <end position="159"/>
    </location>
</feature>
<accession>I1PVK4</accession>
<dbReference type="Proteomes" id="UP000007306">
    <property type="component" value="Chromosome 5"/>
</dbReference>
<evidence type="ECO:0000256" key="1">
    <source>
        <dbReference type="SAM" id="MobiDB-lite"/>
    </source>
</evidence>
<proteinExistence type="predicted"/>
<dbReference type="Gramene" id="ORGLA05G0140200.1">
    <property type="protein sequence ID" value="ORGLA05G0140200.1"/>
    <property type="gene ID" value="ORGLA05G0140200"/>
</dbReference>
<feature type="region of interest" description="Disordered" evidence="1">
    <location>
        <begin position="1"/>
        <end position="51"/>
    </location>
</feature>
<evidence type="ECO:0000313" key="3">
    <source>
        <dbReference type="Proteomes" id="UP000007306"/>
    </source>
</evidence>
<dbReference type="EnsemblPlants" id="ORGLA05G0140200.1">
    <property type="protein sequence ID" value="ORGLA05G0140200.1"/>
    <property type="gene ID" value="ORGLA05G0140200"/>
</dbReference>
<evidence type="ECO:0000313" key="2">
    <source>
        <dbReference type="EnsemblPlants" id="ORGLA05G0140200.1"/>
    </source>
</evidence>
<dbReference type="AlphaFoldDB" id="I1PVK4"/>
<sequence>MAATGNAVGCVARREGTRRDKQAAGTSSSPPPGGRLVATTASGSRMGGGTSARWRRLRRDDGPGNDVFSVSFLTMEGCCCLVCDGDGDMHLDGAFICRRRAANELAAQDAVTGLMALSNGQIQGAGVDKDSNSGNVVCRVKRTEYSPPTDGEYDDTGDP</sequence>
<keyword evidence="3" id="KW-1185">Reference proteome</keyword>